<keyword evidence="3" id="KW-1185">Reference proteome</keyword>
<evidence type="ECO:0000313" key="2">
    <source>
        <dbReference type="EMBL" id="GHI69013.1"/>
    </source>
</evidence>
<organism evidence="2 3">
    <name type="scientific">Streptomyces nojiriensis</name>
    <dbReference type="NCBI Taxonomy" id="66374"/>
    <lineage>
        <taxon>Bacteria</taxon>
        <taxon>Bacillati</taxon>
        <taxon>Actinomycetota</taxon>
        <taxon>Actinomycetes</taxon>
        <taxon>Kitasatosporales</taxon>
        <taxon>Streptomycetaceae</taxon>
        <taxon>Streptomyces</taxon>
    </lineage>
</organism>
<sequence>MVVGPPPYADGVLVGGRQRRHPAVGADGRIVCVCLPGRRLDALAAADEDGLFLAAKGTFGSFTFSPKARRPTTSAASARALSVCESTRQDPEEKV</sequence>
<reference evidence="3" key="1">
    <citation type="submission" date="2023-07" db="EMBL/GenBank/DDBJ databases">
        <title>Whole genome shotgun sequence of Streptomyces nojiriensis NBRC 13794.</title>
        <authorList>
            <person name="Komaki H."/>
            <person name="Tamura T."/>
        </authorList>
    </citation>
    <scope>NUCLEOTIDE SEQUENCE [LARGE SCALE GENOMIC DNA]</scope>
    <source>
        <strain evidence="3">NBRC 13794</strain>
    </source>
</reference>
<proteinExistence type="predicted"/>
<name>A0ABQ3SLK6_9ACTN</name>
<feature type="region of interest" description="Disordered" evidence="1">
    <location>
        <begin position="75"/>
        <end position="95"/>
    </location>
</feature>
<evidence type="ECO:0000313" key="3">
    <source>
        <dbReference type="Proteomes" id="UP000613974"/>
    </source>
</evidence>
<gene>
    <name evidence="2" type="ORF">Snoj_29310</name>
</gene>
<accession>A0ABQ3SLK6</accession>
<protein>
    <submittedName>
        <fullName evidence="2">Uncharacterized protein</fullName>
    </submittedName>
</protein>
<evidence type="ECO:0000256" key="1">
    <source>
        <dbReference type="SAM" id="MobiDB-lite"/>
    </source>
</evidence>
<comment type="caution">
    <text evidence="2">The sequence shown here is derived from an EMBL/GenBank/DDBJ whole genome shotgun (WGS) entry which is preliminary data.</text>
</comment>
<dbReference type="Proteomes" id="UP000613974">
    <property type="component" value="Unassembled WGS sequence"/>
</dbReference>
<dbReference type="EMBL" id="BNEC01000005">
    <property type="protein sequence ID" value="GHI69013.1"/>
    <property type="molecule type" value="Genomic_DNA"/>
</dbReference>